<accession>A0A9W8WNF2</accession>
<keyword evidence="3" id="KW-1185">Reference proteome</keyword>
<sequence>MALGRQPHVNGAAEASAPPPSDQNDKLLLIAPGVTRPQALLSPTVSAASTESSAVSATESATSSALSTASTESTTASASESVTTSATLSSAFTKSTDSTTVEPTTATTSSALSTASTESNTGFTTTEFSITSADQSTTTSMSLSHRIPTSSNPGSLDISTDQFYTGQQSGSYEHHENYEDERWGIYQTLDKTRLVVEERYLVTLRIRVPTADCPDISVAISMGNGGIVTQGQSFINVGNAVNNWHEARAMFRYTQPMINNMPGVAIISQCRDVSFWVDEASMVKYVEPTTD</sequence>
<dbReference type="AlphaFoldDB" id="A0A9W8WNF2"/>
<feature type="compositionally biased region" description="Polar residues" evidence="1">
    <location>
        <begin position="137"/>
        <end position="171"/>
    </location>
</feature>
<evidence type="ECO:0000313" key="2">
    <source>
        <dbReference type="EMBL" id="KAJ4329083.1"/>
    </source>
</evidence>
<evidence type="ECO:0008006" key="4">
    <source>
        <dbReference type="Google" id="ProtNLM"/>
    </source>
</evidence>
<evidence type="ECO:0000256" key="1">
    <source>
        <dbReference type="SAM" id="MobiDB-lite"/>
    </source>
</evidence>
<dbReference type="Proteomes" id="UP001140502">
    <property type="component" value="Unassembled WGS sequence"/>
</dbReference>
<comment type="caution">
    <text evidence="2">The sequence shown here is derived from an EMBL/GenBank/DDBJ whole genome shotgun (WGS) entry which is preliminary data.</text>
</comment>
<feature type="region of interest" description="Disordered" evidence="1">
    <location>
        <begin position="1"/>
        <end position="26"/>
    </location>
</feature>
<gene>
    <name evidence="2" type="ORF">N0V84_000441</name>
</gene>
<proteinExistence type="predicted"/>
<reference evidence="2" key="1">
    <citation type="submission" date="2022-10" db="EMBL/GenBank/DDBJ databases">
        <title>Tapping the CABI collections for fungal endophytes: first genome assemblies for Collariella, Neodidymelliopsis, Ascochyta clinopodiicola, Didymella pomorum, Didymosphaeria variabile, Neocosmospora piperis and Neocucurbitaria cava.</title>
        <authorList>
            <person name="Hill R."/>
        </authorList>
    </citation>
    <scope>NUCLEOTIDE SEQUENCE</scope>
    <source>
        <strain evidence="2">IMI 366586</strain>
    </source>
</reference>
<feature type="region of interest" description="Disordered" evidence="1">
    <location>
        <begin position="57"/>
        <end position="121"/>
    </location>
</feature>
<dbReference type="OrthoDB" id="5102317at2759"/>
<protein>
    <recommendedName>
        <fullName evidence="4">CBM-cenC domain-containing protein</fullName>
    </recommendedName>
</protein>
<dbReference type="EMBL" id="JAPEUR010000004">
    <property type="protein sequence ID" value="KAJ4329083.1"/>
    <property type="molecule type" value="Genomic_DNA"/>
</dbReference>
<evidence type="ECO:0000313" key="3">
    <source>
        <dbReference type="Proteomes" id="UP001140502"/>
    </source>
</evidence>
<feature type="region of interest" description="Disordered" evidence="1">
    <location>
        <begin position="137"/>
        <end position="175"/>
    </location>
</feature>
<organism evidence="2 3">
    <name type="scientific">Fusarium piperis</name>
    <dbReference type="NCBI Taxonomy" id="1435070"/>
    <lineage>
        <taxon>Eukaryota</taxon>
        <taxon>Fungi</taxon>
        <taxon>Dikarya</taxon>
        <taxon>Ascomycota</taxon>
        <taxon>Pezizomycotina</taxon>
        <taxon>Sordariomycetes</taxon>
        <taxon>Hypocreomycetidae</taxon>
        <taxon>Hypocreales</taxon>
        <taxon>Nectriaceae</taxon>
        <taxon>Fusarium</taxon>
        <taxon>Fusarium solani species complex</taxon>
    </lineage>
</organism>
<name>A0A9W8WNF2_9HYPO</name>